<feature type="compositionally biased region" description="Basic and acidic residues" evidence="2">
    <location>
        <begin position="191"/>
        <end position="212"/>
    </location>
</feature>
<evidence type="ECO:0000313" key="4">
    <source>
        <dbReference type="EMBL" id="PKU73802.1"/>
    </source>
</evidence>
<dbReference type="GO" id="GO:0008270">
    <property type="term" value="F:zinc ion binding"/>
    <property type="evidence" value="ECO:0007669"/>
    <property type="project" value="UniProtKB-KW"/>
</dbReference>
<keyword evidence="1" id="KW-0479">Metal-binding</keyword>
<evidence type="ECO:0000259" key="3">
    <source>
        <dbReference type="PROSITE" id="PS50157"/>
    </source>
</evidence>
<dbReference type="SUPFAM" id="SSF57667">
    <property type="entry name" value="beta-beta-alpha zinc fingers"/>
    <property type="match status" value="1"/>
</dbReference>
<feature type="compositionally biased region" description="Basic and acidic residues" evidence="2">
    <location>
        <begin position="49"/>
        <end position="61"/>
    </location>
</feature>
<dbReference type="GO" id="GO:0009739">
    <property type="term" value="P:response to gibberellin"/>
    <property type="evidence" value="ECO:0007669"/>
    <property type="project" value="InterPro"/>
</dbReference>
<gene>
    <name evidence="4" type="primary">ZFP3</name>
    <name evidence="4" type="ORF">MA16_Dca011948</name>
</gene>
<feature type="region of interest" description="Disordered" evidence="2">
    <location>
        <begin position="188"/>
        <end position="234"/>
    </location>
</feature>
<proteinExistence type="predicted"/>
<evidence type="ECO:0000313" key="5">
    <source>
        <dbReference type="Proteomes" id="UP000233837"/>
    </source>
</evidence>
<dbReference type="Pfam" id="PF13912">
    <property type="entry name" value="zf-C2H2_6"/>
    <property type="match status" value="1"/>
</dbReference>
<keyword evidence="1" id="KW-0862">Zinc</keyword>
<keyword evidence="1" id="KW-0863">Zinc-finger</keyword>
<reference evidence="4 5" key="2">
    <citation type="journal article" date="2017" name="Nature">
        <title>The Apostasia genome and the evolution of orchids.</title>
        <authorList>
            <person name="Zhang G.Q."/>
            <person name="Liu K.W."/>
            <person name="Li Z."/>
            <person name="Lohaus R."/>
            <person name="Hsiao Y.Y."/>
            <person name="Niu S.C."/>
            <person name="Wang J.Y."/>
            <person name="Lin Y.C."/>
            <person name="Xu Q."/>
            <person name="Chen L.J."/>
            <person name="Yoshida K."/>
            <person name="Fujiwara S."/>
            <person name="Wang Z.W."/>
            <person name="Zhang Y.Q."/>
            <person name="Mitsuda N."/>
            <person name="Wang M."/>
            <person name="Liu G.H."/>
            <person name="Pecoraro L."/>
            <person name="Huang H.X."/>
            <person name="Xiao X.J."/>
            <person name="Lin M."/>
            <person name="Wu X.Y."/>
            <person name="Wu W.L."/>
            <person name="Chen Y.Y."/>
            <person name="Chang S.B."/>
            <person name="Sakamoto S."/>
            <person name="Ohme-Takagi M."/>
            <person name="Yagi M."/>
            <person name="Zeng S.J."/>
            <person name="Shen C.Y."/>
            <person name="Yeh C.M."/>
            <person name="Luo Y.B."/>
            <person name="Tsai W.C."/>
            <person name="Van de Peer Y."/>
            <person name="Liu Z.J."/>
        </authorList>
    </citation>
    <scope>NUCLEOTIDE SEQUENCE [LARGE SCALE GENOMIC DNA]</scope>
    <source>
        <tissue evidence="4">The whole plant</tissue>
    </source>
</reference>
<dbReference type="AlphaFoldDB" id="A0A2I0WDU5"/>
<sequence>MSERETQDFLNVDSFSQLPFIRRDHKPPNAPIRLFGFDFPPEPPTSIDTNKRRCYPADEHTGSPSDATEIARKFECNYCFRNFPTSQALGGHQNAHKRERQHAKRAHLAAASAEGHLHGMIGYHRLGLQSSAVPPPPPPLHYNSWSLSAGSGGGVRFYGRLGSVAQPINGSPMLGSWREPAAAPLPLFSGDEERRTTSSAQRERHGYNESKDGFSLGGGLMTSPTSSSPAVPPTLAGNSRFKGWTCSTFGFSSLHKVLDNCGLKHFFGRKIVSCSFTGWIRLIMDEIASRQEKVRKFEEFMDRCLKLDLVKAVAQR</sequence>
<name>A0A2I0WDU5_9ASPA</name>
<dbReference type="PROSITE" id="PS00028">
    <property type="entry name" value="ZINC_FINGER_C2H2_1"/>
    <property type="match status" value="1"/>
</dbReference>
<organism evidence="4 5">
    <name type="scientific">Dendrobium catenatum</name>
    <dbReference type="NCBI Taxonomy" id="906689"/>
    <lineage>
        <taxon>Eukaryota</taxon>
        <taxon>Viridiplantae</taxon>
        <taxon>Streptophyta</taxon>
        <taxon>Embryophyta</taxon>
        <taxon>Tracheophyta</taxon>
        <taxon>Spermatophyta</taxon>
        <taxon>Magnoliopsida</taxon>
        <taxon>Liliopsida</taxon>
        <taxon>Asparagales</taxon>
        <taxon>Orchidaceae</taxon>
        <taxon>Epidendroideae</taxon>
        <taxon>Malaxideae</taxon>
        <taxon>Dendrobiinae</taxon>
        <taxon>Dendrobium</taxon>
    </lineage>
</organism>
<dbReference type="GO" id="GO:0010090">
    <property type="term" value="P:trichome morphogenesis"/>
    <property type="evidence" value="ECO:0007669"/>
    <property type="project" value="InterPro"/>
</dbReference>
<feature type="domain" description="C2H2-type" evidence="3">
    <location>
        <begin position="74"/>
        <end position="101"/>
    </location>
</feature>
<keyword evidence="5" id="KW-1185">Reference proteome</keyword>
<reference evidence="4 5" key="1">
    <citation type="journal article" date="2016" name="Sci. Rep.">
        <title>The Dendrobium catenatum Lindl. genome sequence provides insights into polysaccharide synthase, floral development and adaptive evolution.</title>
        <authorList>
            <person name="Zhang G.Q."/>
            <person name="Xu Q."/>
            <person name="Bian C."/>
            <person name="Tsai W.C."/>
            <person name="Yeh C.M."/>
            <person name="Liu K.W."/>
            <person name="Yoshida K."/>
            <person name="Zhang L.S."/>
            <person name="Chang S.B."/>
            <person name="Chen F."/>
            <person name="Shi Y."/>
            <person name="Su Y.Y."/>
            <person name="Zhang Y.Q."/>
            <person name="Chen L.J."/>
            <person name="Yin Y."/>
            <person name="Lin M."/>
            <person name="Huang H."/>
            <person name="Deng H."/>
            <person name="Wang Z.W."/>
            <person name="Zhu S.L."/>
            <person name="Zhao X."/>
            <person name="Deng C."/>
            <person name="Niu S.C."/>
            <person name="Huang J."/>
            <person name="Wang M."/>
            <person name="Liu G.H."/>
            <person name="Yang H.J."/>
            <person name="Xiao X.J."/>
            <person name="Hsiao Y.Y."/>
            <person name="Wu W.L."/>
            <person name="Chen Y.Y."/>
            <person name="Mitsuda N."/>
            <person name="Ohme-Takagi M."/>
            <person name="Luo Y.B."/>
            <person name="Van de Peer Y."/>
            <person name="Liu Z.J."/>
        </authorList>
    </citation>
    <scope>NUCLEOTIDE SEQUENCE [LARGE SCALE GENOMIC DNA]</scope>
    <source>
        <tissue evidence="4">The whole plant</tissue>
    </source>
</reference>
<dbReference type="PROSITE" id="PS50157">
    <property type="entry name" value="ZINC_FINGER_C2H2_2"/>
    <property type="match status" value="1"/>
</dbReference>
<dbReference type="InterPro" id="IPR044291">
    <property type="entry name" value="GIS/GIS2/ZFP8"/>
</dbReference>
<evidence type="ECO:0000256" key="1">
    <source>
        <dbReference type="PROSITE-ProRule" id="PRU00042"/>
    </source>
</evidence>
<dbReference type="EMBL" id="KZ502719">
    <property type="protein sequence ID" value="PKU73802.1"/>
    <property type="molecule type" value="Genomic_DNA"/>
</dbReference>
<dbReference type="PANTHER" id="PTHR46547">
    <property type="entry name" value="ZINC FINGER PROTEIN GIS"/>
    <property type="match status" value="1"/>
</dbReference>
<protein>
    <submittedName>
        <fullName evidence="4">Zinc finger protein 3</fullName>
    </submittedName>
</protein>
<evidence type="ECO:0000256" key="2">
    <source>
        <dbReference type="SAM" id="MobiDB-lite"/>
    </source>
</evidence>
<dbReference type="PANTHER" id="PTHR46547:SF7">
    <property type="entry name" value="ZINC FINGER PROTEIN GIS"/>
    <property type="match status" value="1"/>
</dbReference>
<dbReference type="Proteomes" id="UP000233837">
    <property type="component" value="Unassembled WGS sequence"/>
</dbReference>
<dbReference type="InterPro" id="IPR036236">
    <property type="entry name" value="Znf_C2H2_sf"/>
</dbReference>
<accession>A0A2I0WDU5</accession>
<dbReference type="InterPro" id="IPR013087">
    <property type="entry name" value="Znf_C2H2_type"/>
</dbReference>
<feature type="region of interest" description="Disordered" evidence="2">
    <location>
        <begin position="36"/>
        <end position="66"/>
    </location>
</feature>
<dbReference type="GO" id="GO:0003700">
    <property type="term" value="F:DNA-binding transcription factor activity"/>
    <property type="evidence" value="ECO:0007669"/>
    <property type="project" value="InterPro"/>
</dbReference>